<accession>A0ABP7CY08</accession>
<proteinExistence type="predicted"/>
<dbReference type="EMBL" id="BAAAYX010000003">
    <property type="protein sequence ID" value="GAA3698007.1"/>
    <property type="molecule type" value="Genomic_DNA"/>
</dbReference>
<reference evidence="3" key="1">
    <citation type="journal article" date="2019" name="Int. J. Syst. Evol. Microbiol.">
        <title>The Global Catalogue of Microorganisms (GCM) 10K type strain sequencing project: providing services to taxonomists for standard genome sequencing and annotation.</title>
        <authorList>
            <consortium name="The Broad Institute Genomics Platform"/>
            <consortium name="The Broad Institute Genome Sequencing Center for Infectious Disease"/>
            <person name="Wu L."/>
            <person name="Ma J."/>
        </authorList>
    </citation>
    <scope>NUCLEOTIDE SEQUENCE [LARGE SCALE GENOMIC DNA]</scope>
    <source>
        <strain evidence="3">JCM 16548</strain>
    </source>
</reference>
<keyword evidence="3" id="KW-1185">Reference proteome</keyword>
<evidence type="ECO:0000313" key="3">
    <source>
        <dbReference type="Proteomes" id="UP001500051"/>
    </source>
</evidence>
<feature type="region of interest" description="Disordered" evidence="1">
    <location>
        <begin position="33"/>
        <end position="72"/>
    </location>
</feature>
<name>A0ABP7CY08_9ACTN</name>
<evidence type="ECO:0000256" key="1">
    <source>
        <dbReference type="SAM" id="MobiDB-lite"/>
    </source>
</evidence>
<evidence type="ECO:0000313" key="2">
    <source>
        <dbReference type="EMBL" id="GAA3698007.1"/>
    </source>
</evidence>
<feature type="compositionally biased region" description="Pro residues" evidence="1">
    <location>
        <begin position="44"/>
        <end position="59"/>
    </location>
</feature>
<comment type="caution">
    <text evidence="2">The sequence shown here is derived from an EMBL/GenBank/DDBJ whole genome shotgun (WGS) entry which is preliminary data.</text>
</comment>
<dbReference type="Proteomes" id="UP001500051">
    <property type="component" value="Unassembled WGS sequence"/>
</dbReference>
<gene>
    <name evidence="2" type="ORF">GCM10022204_12800</name>
</gene>
<organism evidence="2 3">
    <name type="scientific">Microlunatus aurantiacus</name>
    <dbReference type="NCBI Taxonomy" id="446786"/>
    <lineage>
        <taxon>Bacteria</taxon>
        <taxon>Bacillati</taxon>
        <taxon>Actinomycetota</taxon>
        <taxon>Actinomycetes</taxon>
        <taxon>Propionibacteriales</taxon>
        <taxon>Propionibacteriaceae</taxon>
        <taxon>Microlunatus</taxon>
    </lineage>
</organism>
<sequence length="428" mass="47032">MTRRWLVAVAVAAVVAVSLVVGLVVVDRSPAVRGAEAPRTSQPGTPPPTPTPTAAPPTTGPRSGPPAGTVHVDDRYRARYAGRYVGWDELLTRGRPLPAVTARCRADWKATSRDRALDWGKSTFFCLDQLTGNGFHPQGLGGTSTTQDYRIGGRPAADRNIIAISSYSRKQENGLLYPHRPGFTDATRLTVIDLDRRVYNQVELVRLAGTDGFSALDSHGSGVVWVGQYLYSSSLRHLWMYNADDLMEIDGHFVLPAVAHWRARGTGGFSSISVDPTTSPRTLTAINFTQTQTSWAQTFQLDRAGRLRTGAAAADRPLSLVGRYGPSPAGIRSSRSRIVTGSNFQGIGSFGPYGLVNSSSLKIDGRRHGDNLVVTKRGRSLARFSMPKENLESVYVDHRRRRYVTVTEYGRQFLFWLPLDHLIERAER</sequence>
<dbReference type="RefSeq" id="WP_344811474.1">
    <property type="nucleotide sequence ID" value="NZ_BAAAYX010000003.1"/>
</dbReference>
<feature type="compositionally biased region" description="Low complexity" evidence="1">
    <location>
        <begin position="60"/>
        <end position="69"/>
    </location>
</feature>
<protein>
    <submittedName>
        <fullName evidence="2">Uncharacterized protein</fullName>
    </submittedName>
</protein>